<dbReference type="InterPro" id="IPR035979">
    <property type="entry name" value="RBD_domain_sf"/>
</dbReference>
<sequence length="194" mass="21665">MGSTSLMAFWGSQVVGGKEYGRRFILESLNAFVEGGVHPVLYRENENGDAVFFIKGREIANTLQSASRRVRGPSDEKLTIRTFNCQQPFASLPEEDIALLKGLLEKRFSPEANHLNLSDFSNDPVVTSQPNYLGLNKNSVMMGVVNLLISCADKLHSVDLSKNQIRYLECFATLCSYCRNVQRLNLSKNSVRAL</sequence>
<dbReference type="InterPro" id="IPR001611">
    <property type="entry name" value="Leu-rich_rpt"/>
</dbReference>
<reference evidence="5" key="1">
    <citation type="submission" date="2016-06" db="UniProtKB">
        <authorList>
            <consortium name="WormBaseParasite"/>
        </authorList>
    </citation>
    <scope>IDENTIFICATION</scope>
</reference>
<dbReference type="AlphaFoldDB" id="A0A183J144"/>
<proteinExistence type="predicted"/>
<dbReference type="GO" id="GO:0016973">
    <property type="term" value="P:poly(A)+ mRNA export from nucleus"/>
    <property type="evidence" value="ECO:0007669"/>
    <property type="project" value="TreeGrafter"/>
</dbReference>
<dbReference type="InterPro" id="IPR015245">
    <property type="entry name" value="Tap_RNA-bd"/>
</dbReference>
<dbReference type="GO" id="GO:0005737">
    <property type="term" value="C:cytoplasm"/>
    <property type="evidence" value="ECO:0007669"/>
    <property type="project" value="InterPro"/>
</dbReference>
<organism evidence="5">
    <name type="scientific">Soboliphyme baturini</name>
    <dbReference type="NCBI Taxonomy" id="241478"/>
    <lineage>
        <taxon>Eukaryota</taxon>
        <taxon>Metazoa</taxon>
        <taxon>Ecdysozoa</taxon>
        <taxon>Nematoda</taxon>
        <taxon>Enoplea</taxon>
        <taxon>Dorylaimia</taxon>
        <taxon>Dioctophymatida</taxon>
        <taxon>Dioctophymatoidea</taxon>
        <taxon>Soboliphymatidae</taxon>
        <taxon>Soboliphyme</taxon>
    </lineage>
</organism>
<evidence type="ECO:0000313" key="4">
    <source>
        <dbReference type="Proteomes" id="UP000270296"/>
    </source>
</evidence>
<feature type="domain" description="NXF1/2/3/5-like leucine-rich repeat" evidence="2">
    <location>
        <begin position="106"/>
        <end position="192"/>
    </location>
</feature>
<dbReference type="Proteomes" id="UP000270296">
    <property type="component" value="Unassembled WGS sequence"/>
</dbReference>
<evidence type="ECO:0000313" key="3">
    <source>
        <dbReference type="EMBL" id="VDP24141.1"/>
    </source>
</evidence>
<dbReference type="GO" id="GO:0003723">
    <property type="term" value="F:RNA binding"/>
    <property type="evidence" value="ECO:0007669"/>
    <property type="project" value="InterPro"/>
</dbReference>
<protein>
    <submittedName>
        <fullName evidence="5">Tap-RNA_bind domain-containing protein</fullName>
    </submittedName>
</protein>
<dbReference type="PANTHER" id="PTHR10662:SF22">
    <property type="entry name" value="NUCLEAR RNA EXPORT FACTOR 1"/>
    <property type="match status" value="1"/>
</dbReference>
<dbReference type="Gene3D" id="3.30.70.330">
    <property type="match status" value="1"/>
</dbReference>
<dbReference type="InterPro" id="IPR032675">
    <property type="entry name" value="LRR_dom_sf"/>
</dbReference>
<dbReference type="EMBL" id="UZAM01012911">
    <property type="protein sequence ID" value="VDP24141.1"/>
    <property type="molecule type" value="Genomic_DNA"/>
</dbReference>
<evidence type="ECO:0000313" key="5">
    <source>
        <dbReference type="WBParaSite" id="SBAD_0000994001-mRNA-1"/>
    </source>
</evidence>
<evidence type="ECO:0000259" key="2">
    <source>
        <dbReference type="Pfam" id="PF24048"/>
    </source>
</evidence>
<accession>A0A183J144</accession>
<feature type="domain" description="Nuclear RNA export factor Tap RNA-binding" evidence="1">
    <location>
        <begin position="16"/>
        <end position="88"/>
    </location>
</feature>
<dbReference type="SUPFAM" id="SSF54928">
    <property type="entry name" value="RNA-binding domain, RBD"/>
    <property type="match status" value="1"/>
</dbReference>
<dbReference type="Pfam" id="PF24048">
    <property type="entry name" value="LRR_NXF1-5"/>
    <property type="match status" value="1"/>
</dbReference>
<name>A0A183J144_9BILA</name>
<dbReference type="GO" id="GO:0005634">
    <property type="term" value="C:nucleus"/>
    <property type="evidence" value="ECO:0007669"/>
    <property type="project" value="TreeGrafter"/>
</dbReference>
<gene>
    <name evidence="3" type="ORF">SBAD_LOCUS9592</name>
</gene>
<evidence type="ECO:0000259" key="1">
    <source>
        <dbReference type="Pfam" id="PF09162"/>
    </source>
</evidence>
<dbReference type="Gene3D" id="3.80.10.10">
    <property type="entry name" value="Ribonuclease Inhibitor"/>
    <property type="match status" value="1"/>
</dbReference>
<dbReference type="PANTHER" id="PTHR10662">
    <property type="entry name" value="NUCLEAR RNA EXPORT FACTOR"/>
    <property type="match status" value="1"/>
</dbReference>
<dbReference type="PROSITE" id="PS51450">
    <property type="entry name" value="LRR"/>
    <property type="match status" value="1"/>
</dbReference>
<dbReference type="OrthoDB" id="25872at2759"/>
<keyword evidence="4" id="KW-1185">Reference proteome</keyword>
<dbReference type="InterPro" id="IPR012677">
    <property type="entry name" value="Nucleotide-bd_a/b_plait_sf"/>
</dbReference>
<dbReference type="InterPro" id="IPR057125">
    <property type="entry name" value="NXF1/2/3/5-like_LRR"/>
</dbReference>
<reference evidence="3 4" key="2">
    <citation type="submission" date="2018-11" db="EMBL/GenBank/DDBJ databases">
        <authorList>
            <consortium name="Pathogen Informatics"/>
        </authorList>
    </citation>
    <scope>NUCLEOTIDE SEQUENCE [LARGE SCALE GENOMIC DNA]</scope>
</reference>
<dbReference type="InterPro" id="IPR030217">
    <property type="entry name" value="NXF_fam"/>
</dbReference>
<dbReference type="WBParaSite" id="SBAD_0000994001-mRNA-1">
    <property type="protein sequence ID" value="SBAD_0000994001-mRNA-1"/>
    <property type="gene ID" value="SBAD_0000994001"/>
</dbReference>
<dbReference type="Pfam" id="PF09162">
    <property type="entry name" value="Tap-RNA_bind"/>
    <property type="match status" value="1"/>
</dbReference>
<dbReference type="SUPFAM" id="SSF52058">
    <property type="entry name" value="L domain-like"/>
    <property type="match status" value="1"/>
</dbReference>